<dbReference type="HOGENOM" id="CLU_003068_4_1_1"/>
<dbReference type="STRING" id="77586.A0A0D9XQ88"/>
<accession>A0A0D9XQ88</accession>
<organism evidence="1 2">
    <name type="scientific">Leersia perrieri</name>
    <dbReference type="NCBI Taxonomy" id="77586"/>
    <lineage>
        <taxon>Eukaryota</taxon>
        <taxon>Viridiplantae</taxon>
        <taxon>Streptophyta</taxon>
        <taxon>Embryophyta</taxon>
        <taxon>Tracheophyta</taxon>
        <taxon>Spermatophyta</taxon>
        <taxon>Magnoliopsida</taxon>
        <taxon>Liliopsida</taxon>
        <taxon>Poales</taxon>
        <taxon>Poaceae</taxon>
        <taxon>BOP clade</taxon>
        <taxon>Oryzoideae</taxon>
        <taxon>Oryzeae</taxon>
        <taxon>Oryzinae</taxon>
        <taxon>Leersia</taxon>
    </lineage>
</organism>
<evidence type="ECO:0000313" key="1">
    <source>
        <dbReference type="EnsemblPlants" id="LPERR11G05760.1"/>
    </source>
</evidence>
<protein>
    <recommendedName>
        <fullName evidence="3">FBD domain-containing protein</fullName>
    </recommendedName>
</protein>
<dbReference type="AlphaFoldDB" id="A0A0D9XQ88"/>
<dbReference type="PANTHER" id="PTHR34223">
    <property type="entry name" value="OS11G0201299 PROTEIN"/>
    <property type="match status" value="1"/>
</dbReference>
<dbReference type="Gramene" id="LPERR11G05760.1">
    <property type="protein sequence ID" value="LPERR11G05760.1"/>
    <property type="gene ID" value="LPERR11G05760"/>
</dbReference>
<evidence type="ECO:0000313" key="2">
    <source>
        <dbReference type="Proteomes" id="UP000032180"/>
    </source>
</evidence>
<dbReference type="InterPro" id="IPR053197">
    <property type="entry name" value="F-box_SCFL_complex_component"/>
</dbReference>
<reference evidence="1" key="3">
    <citation type="submission" date="2015-04" db="UniProtKB">
        <authorList>
            <consortium name="EnsemblPlants"/>
        </authorList>
    </citation>
    <scope>IDENTIFICATION</scope>
</reference>
<dbReference type="PANTHER" id="PTHR34223:SF22">
    <property type="entry name" value="OS11G0208300 PROTEIN"/>
    <property type="match status" value="1"/>
</dbReference>
<dbReference type="EnsemblPlants" id="LPERR11G05760.1">
    <property type="protein sequence ID" value="LPERR11G05760.1"/>
    <property type="gene ID" value="LPERR11G05760"/>
</dbReference>
<dbReference type="SUPFAM" id="SSF52047">
    <property type="entry name" value="RNI-like"/>
    <property type="match status" value="1"/>
</dbReference>
<name>A0A0D9XQ88_9ORYZ</name>
<proteinExistence type="predicted"/>
<reference evidence="1 2" key="1">
    <citation type="submission" date="2012-08" db="EMBL/GenBank/DDBJ databases">
        <title>Oryza genome evolution.</title>
        <authorList>
            <person name="Wing R.A."/>
        </authorList>
    </citation>
    <scope>NUCLEOTIDE SEQUENCE</scope>
</reference>
<dbReference type="Proteomes" id="UP000032180">
    <property type="component" value="Chromosome 11"/>
</dbReference>
<keyword evidence="2" id="KW-1185">Reference proteome</keyword>
<evidence type="ECO:0008006" key="3">
    <source>
        <dbReference type="Google" id="ProtNLM"/>
    </source>
</evidence>
<sequence>MDSCRINAEKMSSPSLKHLSLSYCEFYYGATRTQLSFPSLVSLELDCCEGRTPLILESMPSLVSAIVRVGAWCPDRCDKSLCGDCGDNSCEGCYGSSDEGPHDFFVPSFDHASCLCLKGLLEATHLELSAGPKMYVFRRDLKLLFACNTFAKLKTLVLGEWCITSDLSALIWFLQHSPILEKLTIQIAKEPKCLDAGKQKTPEQPFALNHLKIVEIQCHGDDILWVCKFLKTLGTYGLPLEKIKIKLTNGFNFVCTGFGYN</sequence>
<reference evidence="2" key="2">
    <citation type="submission" date="2013-12" db="EMBL/GenBank/DDBJ databases">
        <authorList>
            <person name="Yu Y."/>
            <person name="Lee S."/>
            <person name="de Baynast K."/>
            <person name="Wissotski M."/>
            <person name="Liu L."/>
            <person name="Talag J."/>
            <person name="Goicoechea J."/>
            <person name="Angelova A."/>
            <person name="Jetty R."/>
            <person name="Kudrna D."/>
            <person name="Golser W."/>
            <person name="Rivera L."/>
            <person name="Zhang J."/>
            <person name="Wing R."/>
        </authorList>
    </citation>
    <scope>NUCLEOTIDE SEQUENCE</scope>
</reference>
<dbReference type="eggNOG" id="ENOG502RYTW">
    <property type="taxonomic scope" value="Eukaryota"/>
</dbReference>